<dbReference type="PROSITE" id="PS50053">
    <property type="entry name" value="UBIQUITIN_2"/>
    <property type="match status" value="1"/>
</dbReference>
<comment type="caution">
    <text evidence="2">The sequence shown here is derived from an EMBL/GenBank/DDBJ whole genome shotgun (WGS) entry which is preliminary data.</text>
</comment>
<dbReference type="AlphaFoldDB" id="A0ABD2IJE5"/>
<dbReference type="SUPFAM" id="SSF54236">
    <property type="entry name" value="Ubiquitin-like"/>
    <property type="match status" value="1"/>
</dbReference>
<proteinExistence type="predicted"/>
<dbReference type="Proteomes" id="UP001620626">
    <property type="component" value="Unassembled WGS sequence"/>
</dbReference>
<dbReference type="InterPro" id="IPR029071">
    <property type="entry name" value="Ubiquitin-like_domsf"/>
</dbReference>
<protein>
    <recommendedName>
        <fullName evidence="1">Ubiquitin-like domain-containing protein</fullName>
    </recommendedName>
</protein>
<dbReference type="Gene3D" id="3.10.20.90">
    <property type="entry name" value="Phosphatidylinositol 3-kinase Catalytic Subunit, Chain A, domain 1"/>
    <property type="match status" value="1"/>
</dbReference>
<keyword evidence="3" id="KW-1185">Reference proteome</keyword>
<organism evidence="2 3">
    <name type="scientific">Heterodera trifolii</name>
    <dbReference type="NCBI Taxonomy" id="157864"/>
    <lineage>
        <taxon>Eukaryota</taxon>
        <taxon>Metazoa</taxon>
        <taxon>Ecdysozoa</taxon>
        <taxon>Nematoda</taxon>
        <taxon>Chromadorea</taxon>
        <taxon>Rhabditida</taxon>
        <taxon>Tylenchina</taxon>
        <taxon>Tylenchomorpha</taxon>
        <taxon>Tylenchoidea</taxon>
        <taxon>Heteroderidae</taxon>
        <taxon>Heteroderinae</taxon>
        <taxon>Heterodera</taxon>
    </lineage>
</organism>
<name>A0ABD2IJE5_9BILA</name>
<gene>
    <name evidence="2" type="ORF">niasHT_031812</name>
</gene>
<dbReference type="InterPro" id="IPR000626">
    <property type="entry name" value="Ubiquitin-like_dom"/>
</dbReference>
<evidence type="ECO:0000313" key="2">
    <source>
        <dbReference type="EMBL" id="KAL3079483.1"/>
    </source>
</evidence>
<dbReference type="Pfam" id="PF00240">
    <property type="entry name" value="ubiquitin"/>
    <property type="match status" value="1"/>
</dbReference>
<sequence>MRPKQSPIKEGDILHLSIGDVLVQYKIEDEVKRHGIWVNGKENVAILKKKIRTESGIEPDDQILRCKENGPIMEDNNKLEHYDIDNDPTIFMSYEFEILVKYTKGEEEKQYTVWVKGTDTVATLKQKIIAMMQN</sequence>
<dbReference type="CDD" id="cd17039">
    <property type="entry name" value="Ubl_ubiquitin_like"/>
    <property type="match status" value="1"/>
</dbReference>
<reference evidence="2 3" key="1">
    <citation type="submission" date="2024-10" db="EMBL/GenBank/DDBJ databases">
        <authorList>
            <person name="Kim D."/>
        </authorList>
    </citation>
    <scope>NUCLEOTIDE SEQUENCE [LARGE SCALE GENOMIC DNA]</scope>
    <source>
        <strain evidence="2">BH-2024</strain>
    </source>
</reference>
<evidence type="ECO:0000313" key="3">
    <source>
        <dbReference type="Proteomes" id="UP001620626"/>
    </source>
</evidence>
<feature type="domain" description="Ubiquitin-like" evidence="1">
    <location>
        <begin position="21"/>
        <end position="92"/>
    </location>
</feature>
<evidence type="ECO:0000259" key="1">
    <source>
        <dbReference type="PROSITE" id="PS50053"/>
    </source>
</evidence>
<accession>A0ABD2IJE5</accession>
<dbReference type="EMBL" id="JBICBT010001187">
    <property type="protein sequence ID" value="KAL3079483.1"/>
    <property type="molecule type" value="Genomic_DNA"/>
</dbReference>